<dbReference type="CDD" id="cd04186">
    <property type="entry name" value="GT_2_like_c"/>
    <property type="match status" value="1"/>
</dbReference>
<sequence>MGEIMKTSIIILTYNKLEYTKQCIESIRKYTEIGTYEIIMVDNNSLDGTVEWIKEQDDVIPILNNENLGFPKGCNQGIKVASGDNILLLNNDVIVTPRWLENLILCLYSNNQVGAVGPLTNFASYFQAINVKYRNLEELYRFSDEFNISDASKWQERLKLIGFCMLIKKDIINEIGLLDEQFTPGNFEDDDYSIRINKAGYKLMLCKDVFIHHYGSVSFKENDIKHDDYNKLLLLNMKKINQKYKFDLLRYLNINHDILTMINEPKEKEIKVLQLGCGGGGTLLEIRNMFPNSKLFGMEKDDNVLINTYRFADVKIGDFQSVNFYYWEEDYFDYIIMSESSDSSINIDTLKKYEKYLYSDGKFIVYIADKNYISFYEKIKKQYKILNELTSVNQQVIKFGTYKDDRKEETSMHESEGIRGFFETIEKLDKGEVDIEEIKLFIEKLNENNLNELILFVEEKMNNKIQILNYIAVRLFEIKKYDLVLPLLQRCFEYDNSDYDTLINLSIVLETFGEYKLSLKYIEMIKQNNEEIDQIIMNLKNKINKEYKTTDIEQNDVIFTGERLVINSEVKNKYSDVLEEHIERYKLASQFVKDKVVLDAACGAGYGSKMLSNSGATQIFSVDISEECLENAQRSYSDDKIKFMQGDVNQLPFENNTFDVVVSFETIEHIKDGSKWIKESSRLLKDDGIFIVSTPNRTVTNPGTFFDEQPLNTYHQYEYNIQEFIGELIKEYDLVDIYGQTFLNENEDYFTRVMRGARKLDVNKKISKISNEGHKLISLSEVKDSNPMYVVAICKKRKFMI</sequence>
<evidence type="ECO:0000259" key="6">
    <source>
        <dbReference type="Pfam" id="PF08241"/>
    </source>
</evidence>
<dbReference type="Pfam" id="PF00535">
    <property type="entry name" value="Glycos_transf_2"/>
    <property type="match status" value="1"/>
</dbReference>
<dbReference type="InterPro" id="IPR029044">
    <property type="entry name" value="Nucleotide-diphossugar_trans"/>
</dbReference>
<evidence type="ECO:0000259" key="5">
    <source>
        <dbReference type="Pfam" id="PF00535"/>
    </source>
</evidence>
<proteinExistence type="inferred from homology"/>
<comment type="similarity">
    <text evidence="2">Belongs to the glycosyltransferase 2 family.</text>
</comment>
<dbReference type="Gene3D" id="1.25.40.10">
    <property type="entry name" value="Tetratricopeptide repeat domain"/>
    <property type="match status" value="1"/>
</dbReference>
<dbReference type="GO" id="GO:0008757">
    <property type="term" value="F:S-adenosylmethionine-dependent methyltransferase activity"/>
    <property type="evidence" value="ECO:0007669"/>
    <property type="project" value="InterPro"/>
</dbReference>
<dbReference type="CDD" id="cd02440">
    <property type="entry name" value="AdoMet_MTases"/>
    <property type="match status" value="1"/>
</dbReference>
<feature type="domain" description="Methyltransferase type 11" evidence="6">
    <location>
        <begin position="598"/>
        <end position="692"/>
    </location>
</feature>
<evidence type="ECO:0000256" key="2">
    <source>
        <dbReference type="ARBA" id="ARBA00006739"/>
    </source>
</evidence>
<protein>
    <submittedName>
        <fullName evidence="7">Glycosyltransferase, GT2 family</fullName>
    </submittedName>
</protein>
<dbReference type="InterPro" id="IPR001173">
    <property type="entry name" value="Glyco_trans_2-like"/>
</dbReference>
<evidence type="ECO:0000313" key="8">
    <source>
        <dbReference type="Proteomes" id="UP000192468"/>
    </source>
</evidence>
<dbReference type="SUPFAM" id="SSF53448">
    <property type="entry name" value="Nucleotide-diphospho-sugar transferases"/>
    <property type="match status" value="1"/>
</dbReference>
<dbReference type="EMBL" id="FWXH01000002">
    <property type="protein sequence ID" value="SMC17895.1"/>
    <property type="molecule type" value="Genomic_DNA"/>
</dbReference>
<evidence type="ECO:0000313" key="7">
    <source>
        <dbReference type="EMBL" id="SMC17895.1"/>
    </source>
</evidence>
<dbReference type="SUPFAM" id="SSF48452">
    <property type="entry name" value="TPR-like"/>
    <property type="match status" value="1"/>
</dbReference>
<dbReference type="InterPro" id="IPR013216">
    <property type="entry name" value="Methyltransf_11"/>
</dbReference>
<keyword evidence="8" id="KW-1185">Reference proteome</keyword>
<comment type="pathway">
    <text evidence="1">Cell wall biogenesis; cell wall polysaccharide biosynthesis.</text>
</comment>
<dbReference type="OrthoDB" id="9771846at2"/>
<dbReference type="GO" id="GO:0016757">
    <property type="term" value="F:glycosyltransferase activity"/>
    <property type="evidence" value="ECO:0007669"/>
    <property type="project" value="UniProtKB-KW"/>
</dbReference>
<name>A0A1W1X1X1_9CLOT</name>
<dbReference type="AlphaFoldDB" id="A0A1W1X1X1"/>
<dbReference type="SUPFAM" id="SSF53335">
    <property type="entry name" value="S-adenosyl-L-methionine-dependent methyltransferases"/>
    <property type="match status" value="2"/>
</dbReference>
<dbReference type="Gene3D" id="3.90.550.10">
    <property type="entry name" value="Spore Coat Polysaccharide Biosynthesis Protein SpsA, Chain A"/>
    <property type="match status" value="1"/>
</dbReference>
<reference evidence="7 8" key="1">
    <citation type="submission" date="2017-04" db="EMBL/GenBank/DDBJ databases">
        <authorList>
            <person name="Afonso C.L."/>
            <person name="Miller P.J."/>
            <person name="Scott M.A."/>
            <person name="Spackman E."/>
            <person name="Goraichik I."/>
            <person name="Dimitrov K.M."/>
            <person name="Suarez D.L."/>
            <person name="Swayne D.E."/>
        </authorList>
    </citation>
    <scope>NUCLEOTIDE SEQUENCE [LARGE SCALE GENOMIC DNA]</scope>
    <source>
        <strain evidence="7 8">DSM 12555</strain>
    </source>
</reference>
<evidence type="ECO:0000256" key="1">
    <source>
        <dbReference type="ARBA" id="ARBA00004776"/>
    </source>
</evidence>
<dbReference type="Gene3D" id="3.40.50.150">
    <property type="entry name" value="Vaccinia Virus protein VP39"/>
    <property type="match status" value="2"/>
</dbReference>
<dbReference type="Proteomes" id="UP000192468">
    <property type="component" value="Unassembled WGS sequence"/>
</dbReference>
<evidence type="ECO:0000256" key="3">
    <source>
        <dbReference type="ARBA" id="ARBA00022676"/>
    </source>
</evidence>
<dbReference type="STRING" id="1121291.SAMN02745134_00454"/>
<dbReference type="Pfam" id="PF08241">
    <property type="entry name" value="Methyltransf_11"/>
    <property type="match status" value="1"/>
</dbReference>
<organism evidence="7 8">
    <name type="scientific">Clostridium acidisoli DSM 12555</name>
    <dbReference type="NCBI Taxonomy" id="1121291"/>
    <lineage>
        <taxon>Bacteria</taxon>
        <taxon>Bacillati</taxon>
        <taxon>Bacillota</taxon>
        <taxon>Clostridia</taxon>
        <taxon>Eubacteriales</taxon>
        <taxon>Clostridiaceae</taxon>
        <taxon>Clostridium</taxon>
    </lineage>
</organism>
<keyword evidence="3" id="KW-0328">Glycosyltransferase</keyword>
<dbReference type="PANTHER" id="PTHR43179">
    <property type="entry name" value="RHAMNOSYLTRANSFERASE WBBL"/>
    <property type="match status" value="1"/>
</dbReference>
<dbReference type="InterPro" id="IPR011990">
    <property type="entry name" value="TPR-like_helical_dom_sf"/>
</dbReference>
<keyword evidence="4 7" id="KW-0808">Transferase</keyword>
<dbReference type="PANTHER" id="PTHR43179:SF12">
    <property type="entry name" value="GALACTOFURANOSYLTRANSFERASE GLFT2"/>
    <property type="match status" value="1"/>
</dbReference>
<gene>
    <name evidence="7" type="ORF">SAMN02745134_00454</name>
</gene>
<feature type="domain" description="Glycosyltransferase 2-like" evidence="5">
    <location>
        <begin position="8"/>
        <end position="175"/>
    </location>
</feature>
<evidence type="ECO:0000256" key="4">
    <source>
        <dbReference type="ARBA" id="ARBA00022679"/>
    </source>
</evidence>
<accession>A0A1W1X1X1</accession>
<dbReference type="InterPro" id="IPR029063">
    <property type="entry name" value="SAM-dependent_MTases_sf"/>
</dbReference>